<dbReference type="Pfam" id="PF14021">
    <property type="entry name" value="TNT"/>
    <property type="match status" value="1"/>
</dbReference>
<dbReference type="GO" id="GO:0050135">
    <property type="term" value="F:NADP+ nucleosidase activity"/>
    <property type="evidence" value="ECO:0007669"/>
    <property type="project" value="InterPro"/>
</dbReference>
<evidence type="ECO:0000259" key="2">
    <source>
        <dbReference type="Pfam" id="PF14021"/>
    </source>
</evidence>
<evidence type="ECO:0000256" key="1">
    <source>
        <dbReference type="SAM" id="MobiDB-lite"/>
    </source>
</evidence>
<dbReference type="InterPro" id="IPR036170">
    <property type="entry name" value="YezG-like_sf"/>
</dbReference>
<proteinExistence type="predicted"/>
<feature type="compositionally biased region" description="Pro residues" evidence="1">
    <location>
        <begin position="690"/>
        <end position="699"/>
    </location>
</feature>
<evidence type="ECO:0000313" key="3">
    <source>
        <dbReference type="EMBL" id="MTD56313.1"/>
    </source>
</evidence>
<dbReference type="InterPro" id="IPR053024">
    <property type="entry name" value="Fungal_surface_NADase"/>
</dbReference>
<dbReference type="PANTHER" id="PTHR42059:SF1">
    <property type="entry name" value="TNT DOMAIN-CONTAINING PROTEIN"/>
    <property type="match status" value="1"/>
</dbReference>
<dbReference type="RefSeq" id="WP_312868206.1">
    <property type="nucleotide sequence ID" value="NZ_WMBA01000032.1"/>
</dbReference>
<keyword evidence="4" id="KW-1185">Reference proteome</keyword>
<comment type="caution">
    <text evidence="3">The sequence shown here is derived from an EMBL/GenBank/DDBJ whole genome shotgun (WGS) entry which is preliminary data.</text>
</comment>
<dbReference type="Proteomes" id="UP000440096">
    <property type="component" value="Unassembled WGS sequence"/>
</dbReference>
<feature type="domain" description="TNT" evidence="2">
    <location>
        <begin position="775"/>
        <end position="860"/>
    </location>
</feature>
<dbReference type="EMBL" id="WMBA01000032">
    <property type="protein sequence ID" value="MTD56313.1"/>
    <property type="molecule type" value="Genomic_DNA"/>
</dbReference>
<reference evidence="3 4" key="1">
    <citation type="submission" date="2019-11" db="EMBL/GenBank/DDBJ databases">
        <title>Draft genome of Amycolatopsis RM579.</title>
        <authorList>
            <person name="Duangmal K."/>
            <person name="Mingma R."/>
        </authorList>
    </citation>
    <scope>NUCLEOTIDE SEQUENCE [LARGE SCALE GENOMIC DNA]</scope>
    <source>
        <strain evidence="3 4">RM579</strain>
    </source>
</reference>
<dbReference type="AlphaFoldDB" id="A0A6N7Z381"/>
<gene>
    <name evidence="3" type="ORF">GKO32_20365</name>
</gene>
<name>A0A6N7Z381_9PSEU</name>
<feature type="region of interest" description="Disordered" evidence="1">
    <location>
        <begin position="444"/>
        <end position="789"/>
    </location>
</feature>
<protein>
    <submittedName>
        <fullName evidence="3">DUF4237 domain-containing protein</fullName>
    </submittedName>
</protein>
<feature type="compositionally biased region" description="Pro residues" evidence="1">
    <location>
        <begin position="275"/>
        <end position="284"/>
    </location>
</feature>
<evidence type="ECO:0000313" key="4">
    <source>
        <dbReference type="Proteomes" id="UP000440096"/>
    </source>
</evidence>
<accession>A0A6N7Z381</accession>
<dbReference type="InterPro" id="IPR025331">
    <property type="entry name" value="TNT"/>
</dbReference>
<dbReference type="SUPFAM" id="SSF160424">
    <property type="entry name" value="BH3703-like"/>
    <property type="match status" value="1"/>
</dbReference>
<feature type="region of interest" description="Disordered" evidence="1">
    <location>
        <begin position="270"/>
        <end position="374"/>
    </location>
</feature>
<feature type="compositionally biased region" description="Basic and acidic residues" evidence="1">
    <location>
        <begin position="514"/>
        <end position="689"/>
    </location>
</feature>
<feature type="compositionally biased region" description="Basic and acidic residues" evidence="1">
    <location>
        <begin position="470"/>
        <end position="480"/>
    </location>
</feature>
<organism evidence="3 4">
    <name type="scientific">Amycolatopsis pithecellobii</name>
    <dbReference type="NCBI Taxonomy" id="664692"/>
    <lineage>
        <taxon>Bacteria</taxon>
        <taxon>Bacillati</taxon>
        <taxon>Actinomycetota</taxon>
        <taxon>Actinomycetes</taxon>
        <taxon>Pseudonocardiales</taxon>
        <taxon>Pseudonocardiaceae</taxon>
        <taxon>Amycolatopsis</taxon>
    </lineage>
</organism>
<dbReference type="PANTHER" id="PTHR42059">
    <property type="entry name" value="TNT DOMAIN-CONTAINING PROTEIN"/>
    <property type="match status" value="1"/>
</dbReference>
<sequence length="869" mass="95876">MAQPTTQLNATEQDTLVKQIGLALLRAAPRDWRRVTAQYRAVGRYHELTGEVLSEDGSVSEWMATHDIATLFGRLRAGMYREGRGTWFNARYQLDHPSSYNLEYDREEPRWNLQPPPQAYADELRTFPRSEENVPEWLMRRMSGLGPEQPGPRFRIARIFDGQGPDGRPVLNRPELDADELDRLYEYLSAAPVVLSERGLDLDRLAAPPTPKVPVAFHTDGVWIWPAAVNYYLQEYGIAPEGELVTHVQQTGFRLPEVPEQTLQAAGAHLTRGNQPPPRPPRAPEPVTLEQQAPEPEPVREEQPEEPSPAEVTTFTPMVDLDDGPPTMIQPSLQAPPESEPEPERTPEPQPESVASATRYVPPVAPPAPEPAVDSLRGKLKELGVPESAYRIGEPIQHGWSMEPIESGWRVAWYDEDLSNPAVFGDAEDAAAFMLGKLLLDPRGREAAPLPPAPPVQLDDTAPVNGGPSADRHREARAEAAAEAPARPDLPSRGEPQPGPRAGLPAPGEPEPELLTHGDVPSRPESPIRGEMPPRSELPPRQDMAAHSELPSRSDLPSRQDIASHSELPSRPDMPARQDMAAHSEMASRPEPSRQDMAAHSETPSRPDMPLRQDMPPHSETPSRPDMPARQDMPPHSESPSRPEMPAHADLPTRQEMPSRPDLTPRSEVPARSDLPSRSEMPSRQEPPARIEPPSPPAGEPRLDDTMLDAPPTMLAAPVPPPPPRRDPQQQPQQPRHEPARPAQQQNGTGSSQWPIQPLSGEPPLTLFRGKEMRELPAGSELDRFGNPNGNLTYAAGTPFEERSLVPEWVSRPYHVYRVQRPIEALAGVAIPWFNQPGGGAAYLLPTSIEELLAEGDLIELDPGEPPID</sequence>